<evidence type="ECO:0000313" key="3">
    <source>
        <dbReference type="EMBL" id="CAK85002.1"/>
    </source>
</evidence>
<proteinExistence type="predicted"/>
<dbReference type="EMBL" id="CT868529">
    <property type="protein sequence ID" value="CAK85002.1"/>
    <property type="molecule type" value="Genomic_DNA"/>
</dbReference>
<dbReference type="CDD" id="cd14811">
    <property type="entry name" value="bZIP_u2"/>
    <property type="match status" value="1"/>
</dbReference>
<gene>
    <name evidence="3" type="ORF">GSPATT00019184001</name>
</gene>
<sequence length="397" mass="46344">MSFPDYIDQLNYDSNSSDLQFEQDEQPSKRQNNSSKNKKQRPNTKNTYINKISSLIKITNQEQQSDEKVGKRQVPSKIQSQLIVGSSNCDKEDKLAKNRESARNSRKRKKIYLELLETKVTKLSEQLEIFKRVNEQTTELATNLQNKIHQVTEYQCQKQDQDQNKITLFQNLQNSVQSNINEMNIDTIIESLNKKFGSGALERQQQIDHYARQIYENCLSPYLNYVIGVAKTDQDVFSTSEVQSEHGVLRSLKLTDKQKQILQKKQKKLIRFQNELTNTLSSFQDIKNQVQLELGAYGQTLEQLRKELKPSQVAKFLLQIEKKDMQHQFKDQFEKCFGSELDEDDSLDLYQFMAEHNYCNTLGIDIQNTYQIYKQSNDFLKGKIDVEESQQASTKIE</sequence>
<name>A0DPN5_PARTE</name>
<organism evidence="3 4">
    <name type="scientific">Paramecium tetraurelia</name>
    <dbReference type="NCBI Taxonomy" id="5888"/>
    <lineage>
        <taxon>Eukaryota</taxon>
        <taxon>Sar</taxon>
        <taxon>Alveolata</taxon>
        <taxon>Ciliophora</taxon>
        <taxon>Intramacronucleata</taxon>
        <taxon>Oligohymenophorea</taxon>
        <taxon>Peniculida</taxon>
        <taxon>Parameciidae</taxon>
        <taxon>Paramecium</taxon>
    </lineage>
</organism>
<feature type="domain" description="BZIP" evidence="2">
    <location>
        <begin position="94"/>
        <end position="108"/>
    </location>
</feature>
<evidence type="ECO:0000256" key="1">
    <source>
        <dbReference type="SAM" id="MobiDB-lite"/>
    </source>
</evidence>
<dbReference type="RefSeq" id="XP_001452399.1">
    <property type="nucleotide sequence ID" value="XM_001452362.1"/>
</dbReference>
<dbReference type="Gene3D" id="1.20.5.170">
    <property type="match status" value="1"/>
</dbReference>
<dbReference type="OrthoDB" id="425490at2759"/>
<dbReference type="eggNOG" id="ENOG502SNXE">
    <property type="taxonomic scope" value="Eukaryota"/>
</dbReference>
<dbReference type="SUPFAM" id="SSF57959">
    <property type="entry name" value="Leucine zipper domain"/>
    <property type="match status" value="1"/>
</dbReference>
<protein>
    <recommendedName>
        <fullName evidence="2">BZIP domain-containing protein</fullName>
    </recommendedName>
</protein>
<keyword evidence="4" id="KW-1185">Reference proteome</keyword>
<dbReference type="Proteomes" id="UP000000600">
    <property type="component" value="Unassembled WGS sequence"/>
</dbReference>
<feature type="region of interest" description="Disordered" evidence="1">
    <location>
        <begin position="1"/>
        <end position="47"/>
    </location>
</feature>
<dbReference type="KEGG" id="ptm:GSPATT00019184001"/>
<dbReference type="InParanoid" id="A0DPN5"/>
<accession>A0DPN5</accession>
<feature type="compositionally biased region" description="Polar residues" evidence="1">
    <location>
        <begin position="11"/>
        <end position="20"/>
    </location>
</feature>
<dbReference type="OMA" id="QDQNKIT"/>
<dbReference type="SMART" id="SM00338">
    <property type="entry name" value="BRLZ"/>
    <property type="match status" value="1"/>
</dbReference>
<dbReference type="GeneID" id="5038184"/>
<dbReference type="PROSITE" id="PS00036">
    <property type="entry name" value="BZIP_BASIC"/>
    <property type="match status" value="1"/>
</dbReference>
<dbReference type="InterPro" id="IPR004827">
    <property type="entry name" value="bZIP"/>
</dbReference>
<dbReference type="GO" id="GO:0003700">
    <property type="term" value="F:DNA-binding transcription factor activity"/>
    <property type="evidence" value="ECO:0007669"/>
    <property type="project" value="InterPro"/>
</dbReference>
<reference evidence="3 4" key="1">
    <citation type="journal article" date="2006" name="Nature">
        <title>Global trends of whole-genome duplications revealed by the ciliate Paramecium tetraurelia.</title>
        <authorList>
            <consortium name="Genoscope"/>
            <person name="Aury J.-M."/>
            <person name="Jaillon O."/>
            <person name="Duret L."/>
            <person name="Noel B."/>
            <person name="Jubin C."/>
            <person name="Porcel B.M."/>
            <person name="Segurens B."/>
            <person name="Daubin V."/>
            <person name="Anthouard V."/>
            <person name="Aiach N."/>
            <person name="Arnaiz O."/>
            <person name="Billaut A."/>
            <person name="Beisson J."/>
            <person name="Blanc I."/>
            <person name="Bouhouche K."/>
            <person name="Camara F."/>
            <person name="Duharcourt S."/>
            <person name="Guigo R."/>
            <person name="Gogendeau D."/>
            <person name="Katinka M."/>
            <person name="Keller A.-M."/>
            <person name="Kissmehl R."/>
            <person name="Klotz C."/>
            <person name="Koll F."/>
            <person name="Le Moue A."/>
            <person name="Lepere C."/>
            <person name="Malinsky S."/>
            <person name="Nowacki M."/>
            <person name="Nowak J.K."/>
            <person name="Plattner H."/>
            <person name="Poulain J."/>
            <person name="Ruiz F."/>
            <person name="Serrano V."/>
            <person name="Zagulski M."/>
            <person name="Dessen P."/>
            <person name="Betermier M."/>
            <person name="Weissenbach J."/>
            <person name="Scarpelli C."/>
            <person name="Schachter V."/>
            <person name="Sperling L."/>
            <person name="Meyer E."/>
            <person name="Cohen J."/>
            <person name="Wincker P."/>
        </authorList>
    </citation>
    <scope>NUCLEOTIDE SEQUENCE [LARGE SCALE GENOMIC DNA]</scope>
    <source>
        <strain evidence="3 4">Stock d4-2</strain>
    </source>
</reference>
<dbReference type="Pfam" id="PF00170">
    <property type="entry name" value="bZIP_1"/>
    <property type="match status" value="1"/>
</dbReference>
<dbReference type="InterPro" id="IPR046347">
    <property type="entry name" value="bZIP_sf"/>
</dbReference>
<evidence type="ECO:0000313" key="4">
    <source>
        <dbReference type="Proteomes" id="UP000000600"/>
    </source>
</evidence>
<dbReference type="HOGENOM" id="CLU_714677_0_0_1"/>
<dbReference type="AlphaFoldDB" id="A0DPN5"/>
<evidence type="ECO:0000259" key="2">
    <source>
        <dbReference type="PROSITE" id="PS00036"/>
    </source>
</evidence>